<name>Q5ZEB1_ORYSJ</name>
<dbReference type="EMBL" id="AP002744">
    <property type="protein sequence ID" value="BAD61142.1"/>
    <property type="molecule type" value="Genomic_DNA"/>
</dbReference>
<organism evidence="1">
    <name type="scientific">Oryza sativa subsp. japonica</name>
    <name type="common">Rice</name>
    <dbReference type="NCBI Taxonomy" id="39947"/>
    <lineage>
        <taxon>Eukaryota</taxon>
        <taxon>Viridiplantae</taxon>
        <taxon>Streptophyta</taxon>
        <taxon>Embryophyta</taxon>
        <taxon>Tracheophyta</taxon>
        <taxon>Spermatophyta</taxon>
        <taxon>Magnoliopsida</taxon>
        <taxon>Liliopsida</taxon>
        <taxon>Poales</taxon>
        <taxon>Poaceae</taxon>
        <taxon>BOP clade</taxon>
        <taxon>Oryzoideae</taxon>
        <taxon>Oryzeae</taxon>
        <taxon>Oryzinae</taxon>
        <taxon>Oryza</taxon>
        <taxon>Oryza sativa</taxon>
    </lineage>
</organism>
<proteinExistence type="predicted"/>
<dbReference type="Proteomes" id="UP000817658">
    <property type="component" value="Chromosome 1"/>
</dbReference>
<dbReference type="AlphaFoldDB" id="Q5ZEB1"/>
<reference evidence="1" key="1">
    <citation type="journal article" date="2002" name="Nature">
        <title>The genome sequence and structure of rice chromosome 1.</title>
        <authorList>
            <person name="Sasaki T."/>
            <person name="Matsumoto T."/>
            <person name="Yamamoto K."/>
            <person name="Sakata K."/>
            <person name="Baba T."/>
            <person name="Katayose Y."/>
            <person name="Wu J."/>
            <person name="Niimura Y."/>
            <person name="Cheng Z."/>
            <person name="Nagamura Y."/>
            <person name="Antonio B.A."/>
            <person name="Kanamori H."/>
            <person name="Hosokawa S."/>
            <person name="Masukawa M."/>
            <person name="Arikawa K."/>
            <person name="Chiden Y."/>
            <person name="Hayashi M."/>
            <person name="Okamoto M."/>
            <person name="Ando T."/>
            <person name="Aoki H."/>
            <person name="Arita K."/>
            <person name="Hamada M."/>
            <person name="Harada C."/>
            <person name="Hijishita S."/>
            <person name="Honda M."/>
            <person name="Ichikawa Y."/>
            <person name="Idonuma A."/>
            <person name="Iijima M."/>
            <person name="Ikeda M."/>
            <person name="Ikeno M."/>
            <person name="Itoh S."/>
            <person name="Itoh T."/>
            <person name="Itoh Y."/>
            <person name="Itoh Y."/>
            <person name="Iwabuchi A."/>
            <person name="Kamiya K."/>
            <person name="Karasawa W."/>
            <person name="Katagiri S."/>
            <person name="Kikuta A."/>
            <person name="Kobayashi N."/>
            <person name="Kono I."/>
            <person name="Machita K."/>
            <person name="Maehara T."/>
            <person name="Mizuno H."/>
            <person name="Mizubayashi T."/>
            <person name="Mukai Y."/>
            <person name="Nagasaki H."/>
            <person name="Nakashima M."/>
            <person name="Nakama Y."/>
            <person name="Nakamichi Y."/>
            <person name="Nakamura M."/>
            <person name="Namiki N."/>
            <person name="Negishi M."/>
            <person name="Ohta I."/>
            <person name="Ono N."/>
            <person name="Saji S."/>
            <person name="Sakai K."/>
            <person name="Shibata M."/>
            <person name="Shimokawa T."/>
            <person name="Shomura A."/>
            <person name="Song J."/>
            <person name="Takazaki Y."/>
            <person name="Terasawa K."/>
            <person name="Tsuji K."/>
            <person name="Waki K."/>
            <person name="Yamagata H."/>
            <person name="Yamane H."/>
            <person name="Yoshiki S."/>
            <person name="Yoshihara R."/>
            <person name="Yukawa K."/>
            <person name="Zhong H."/>
            <person name="Iwama H."/>
            <person name="Endo T."/>
            <person name="Ito H."/>
            <person name="Hahn J.H."/>
            <person name="Kim H.I."/>
            <person name="Eun M.Y."/>
            <person name="Yano M."/>
            <person name="Jiang J."/>
            <person name="Gojobori T."/>
        </authorList>
    </citation>
    <scope>NUCLEOTIDE SEQUENCE [LARGE SCALE GENOMIC DNA]</scope>
</reference>
<protein>
    <submittedName>
        <fullName evidence="1">Uncharacterized protein</fullName>
    </submittedName>
</protein>
<accession>Q5ZEB1</accession>
<sequence>MLSARDLGHMHHISRCLVVYGVGPPSPGQPARRYVPKRRWSAPLLAAKTTRQDRSARPRARPLLLTCLPLPGAGRRARGGCGSRIHGGDFDRCRSDTCAGAAHGECNASDVSCTWWCGLGECD</sequence>
<evidence type="ECO:0000313" key="1">
    <source>
        <dbReference type="EMBL" id="BAD61142.1"/>
    </source>
</evidence>
<gene>
    <name evidence="1" type="primary">P0006C01.5</name>
</gene>